<evidence type="ECO:0000256" key="4">
    <source>
        <dbReference type="ARBA" id="ARBA00023136"/>
    </source>
</evidence>
<evidence type="ECO:0000313" key="6">
    <source>
        <dbReference type="EMBL" id="OKS89638.1"/>
    </source>
</evidence>
<accession>A0A1Q6A6J0</accession>
<keyword evidence="4 5" id="KW-0472">Membrane</keyword>
<dbReference type="Proteomes" id="UP000186720">
    <property type="component" value="Unassembled WGS sequence"/>
</dbReference>
<dbReference type="GO" id="GO:0016020">
    <property type="term" value="C:membrane"/>
    <property type="evidence" value="ECO:0007669"/>
    <property type="project" value="UniProtKB-SubCell"/>
</dbReference>
<dbReference type="AlphaFoldDB" id="A0A1Q6A6J0"/>
<feature type="transmembrane region" description="Helical" evidence="5">
    <location>
        <begin position="44"/>
        <end position="64"/>
    </location>
</feature>
<evidence type="ECO:0000256" key="2">
    <source>
        <dbReference type="ARBA" id="ARBA00022692"/>
    </source>
</evidence>
<dbReference type="RefSeq" id="WP_074493753.1">
    <property type="nucleotide sequence ID" value="NZ_FPAM01000022.1"/>
</dbReference>
<feature type="transmembrane region" description="Helical" evidence="5">
    <location>
        <begin position="7"/>
        <end position="24"/>
    </location>
</feature>
<organism evidence="6 7">
    <name type="scientific">Mucilaginibacter polytrichastri</name>
    <dbReference type="NCBI Taxonomy" id="1302689"/>
    <lineage>
        <taxon>Bacteria</taxon>
        <taxon>Pseudomonadati</taxon>
        <taxon>Bacteroidota</taxon>
        <taxon>Sphingobacteriia</taxon>
        <taxon>Sphingobacteriales</taxon>
        <taxon>Sphingobacteriaceae</taxon>
        <taxon>Mucilaginibacter</taxon>
    </lineage>
</organism>
<protein>
    <recommendedName>
        <fullName evidence="8">DoxX-like family protein</fullName>
    </recommendedName>
</protein>
<dbReference type="Pfam" id="PF13564">
    <property type="entry name" value="DoxX_2"/>
    <property type="match status" value="1"/>
</dbReference>
<dbReference type="OrthoDB" id="7960583at2"/>
<evidence type="ECO:0000256" key="3">
    <source>
        <dbReference type="ARBA" id="ARBA00022989"/>
    </source>
</evidence>
<reference evidence="6 7" key="1">
    <citation type="submission" date="2016-11" db="EMBL/GenBank/DDBJ databases">
        <title>Whole Genome Sequencing of Mucilaginibacter polytrichastri RG4-7(T) isolated from the moss sample.</title>
        <authorList>
            <person name="Li Y."/>
        </authorList>
    </citation>
    <scope>NUCLEOTIDE SEQUENCE [LARGE SCALE GENOMIC DNA]</scope>
    <source>
        <strain evidence="6 7">RG4-7</strain>
    </source>
</reference>
<keyword evidence="2 5" id="KW-0812">Transmembrane</keyword>
<feature type="transmembrane region" description="Helical" evidence="5">
    <location>
        <begin position="71"/>
        <end position="89"/>
    </location>
</feature>
<name>A0A1Q6A6J0_9SPHI</name>
<gene>
    <name evidence="6" type="ORF">RG47T_5123</name>
</gene>
<evidence type="ECO:0000256" key="5">
    <source>
        <dbReference type="SAM" id="Phobius"/>
    </source>
</evidence>
<comment type="caution">
    <text evidence="6">The sequence shown here is derived from an EMBL/GenBank/DDBJ whole genome shotgun (WGS) entry which is preliminary data.</text>
</comment>
<evidence type="ECO:0008006" key="8">
    <source>
        <dbReference type="Google" id="ProtNLM"/>
    </source>
</evidence>
<keyword evidence="7" id="KW-1185">Reference proteome</keyword>
<feature type="transmembrane region" description="Helical" evidence="5">
    <location>
        <begin position="95"/>
        <end position="114"/>
    </location>
</feature>
<sequence length="128" mass="14597">MKKLKITYWVSAAMIAAMVFFSGYNYLTREEVKQACQHLGFPDYFRIELAFAKFSAVLALLIPVGSILKEWAYFGCIIIFISAPIAHLASHDPVAHSFGSIGYLIILVVSYVSYRKYFRSVNIRELLF</sequence>
<dbReference type="EMBL" id="MPPL01000001">
    <property type="protein sequence ID" value="OKS89638.1"/>
    <property type="molecule type" value="Genomic_DNA"/>
</dbReference>
<keyword evidence="3 5" id="KW-1133">Transmembrane helix</keyword>
<dbReference type="InterPro" id="IPR032808">
    <property type="entry name" value="DoxX"/>
</dbReference>
<proteinExistence type="predicted"/>
<evidence type="ECO:0000256" key="1">
    <source>
        <dbReference type="ARBA" id="ARBA00004141"/>
    </source>
</evidence>
<comment type="subcellular location">
    <subcellularLocation>
        <location evidence="1">Membrane</location>
        <topology evidence="1">Multi-pass membrane protein</topology>
    </subcellularLocation>
</comment>
<evidence type="ECO:0000313" key="7">
    <source>
        <dbReference type="Proteomes" id="UP000186720"/>
    </source>
</evidence>
<dbReference type="STRING" id="1302689.RG47T_5123"/>